<name>A0A6I4SRT6_9SPHN</name>
<dbReference type="EMBL" id="WTYS01000001">
    <property type="protein sequence ID" value="MXO57637.1"/>
    <property type="molecule type" value="Genomic_DNA"/>
</dbReference>
<dbReference type="RefSeq" id="WP_160598694.1">
    <property type="nucleotide sequence ID" value="NZ_WTYS01000001.1"/>
</dbReference>
<feature type="signal peptide" evidence="1">
    <location>
        <begin position="1"/>
        <end position="33"/>
    </location>
</feature>
<evidence type="ECO:0000313" key="2">
    <source>
        <dbReference type="EMBL" id="MXO57637.1"/>
    </source>
</evidence>
<organism evidence="2 3">
    <name type="scientific">Pontixanthobacter gangjinensis</name>
    <dbReference type="NCBI Taxonomy" id="1028742"/>
    <lineage>
        <taxon>Bacteria</taxon>
        <taxon>Pseudomonadati</taxon>
        <taxon>Pseudomonadota</taxon>
        <taxon>Alphaproteobacteria</taxon>
        <taxon>Sphingomonadales</taxon>
        <taxon>Erythrobacteraceae</taxon>
        <taxon>Pontixanthobacter</taxon>
    </lineage>
</organism>
<keyword evidence="3" id="KW-1185">Reference proteome</keyword>
<gene>
    <name evidence="2" type="ORF">GRI36_12180</name>
</gene>
<dbReference type="Proteomes" id="UP000468943">
    <property type="component" value="Unassembled WGS sequence"/>
</dbReference>
<evidence type="ECO:0000313" key="3">
    <source>
        <dbReference type="Proteomes" id="UP000468943"/>
    </source>
</evidence>
<accession>A0A6I4SRT6</accession>
<proteinExistence type="predicted"/>
<comment type="caution">
    <text evidence="2">The sequence shown here is derived from an EMBL/GenBank/DDBJ whole genome shotgun (WGS) entry which is preliminary data.</text>
</comment>
<reference evidence="2 3" key="1">
    <citation type="submission" date="2019-12" db="EMBL/GenBank/DDBJ databases">
        <title>Genomic-based taxomic classification of the family Erythrobacteraceae.</title>
        <authorList>
            <person name="Xu L."/>
        </authorList>
    </citation>
    <scope>NUCLEOTIDE SEQUENCE [LARGE SCALE GENOMIC DNA]</scope>
    <source>
        <strain evidence="2 3">JCM 17802</strain>
    </source>
</reference>
<keyword evidence="1" id="KW-0732">Signal</keyword>
<feature type="chain" id="PRO_5026034669" evidence="1">
    <location>
        <begin position="34"/>
        <end position="179"/>
    </location>
</feature>
<sequence length="179" mass="17647">MLIVSSVSLKRSLYYGSLAALMSGIGLPQASQAQEVTSAPTASKSSTDAPTANTNAAGSVIYSRDVSYGSAVDYRTPGREHSVETGPSALILSSLAAGLDPISDTESSGIIARSSREVGLIGSQVSLGVGGFADMSGADSSTQSIGSVQGSVVNGAVGQATGAIHNALGNVRGVLGGGQ</sequence>
<dbReference type="OrthoDB" id="7433570at2"/>
<protein>
    <submittedName>
        <fullName evidence="2">Uncharacterized protein</fullName>
    </submittedName>
</protein>
<dbReference type="AlphaFoldDB" id="A0A6I4SRT6"/>
<evidence type="ECO:0000256" key="1">
    <source>
        <dbReference type="SAM" id="SignalP"/>
    </source>
</evidence>